<dbReference type="GO" id="GO:0046583">
    <property type="term" value="F:monoatomic cation efflux transmembrane transporter activity"/>
    <property type="evidence" value="ECO:0007669"/>
    <property type="project" value="TreeGrafter"/>
</dbReference>
<dbReference type="STRING" id="1123071.SAMN02745181_2852"/>
<gene>
    <name evidence="14" type="ORF">SAMN02745181_2852</name>
</gene>
<keyword evidence="4" id="KW-0813">Transport</keyword>
<feature type="transmembrane region" description="Helical" evidence="13">
    <location>
        <begin position="313"/>
        <end position="334"/>
    </location>
</feature>
<sequence>MKCYKWRLILFFILSGLVLPLTYCQAEVRDIGWKELLPSNQVEFDDPFAKLNDSQLWDLGLIARYRMLRERDTSGLTAARTQEEKKLIAELEAQGIDVDWILSQRERVARERKKRAERADANIDGTRIRIPGYALPLKVQGGRIVEFLLVPWIGACVHSPPPPPNQMIHVTVPEGIPDRGLFAPVWVEGIIKLKPRQYQLFLVDGSSVVNVAYLMKQVIVSEYSSKDSNILAQIPVPVSSPAHGWFKNLQAKVSLLFTKTMTTIRDRESTGPLWWGVFISFVYGLVHTLGPGHGKAVVISYFVGEGGSFSRGLLMGTKIAIFHVLSAIILVWVTDFTVRRTTGQSPSDYQTVRLVSYAMIAVIGGWMLWKALRVARHSHVAHGHYDGCCACAATKKEHWSLNGWLALAVGGVPCTGALLVLLFGMANDLLGPAVLLVLAISAGMAVAMSGIGVLALWGRRILGRRARSEHHKRKSFENRIRVVGALAVLLIGLCLFAITLGSRVELPLHVSETATENMKE</sequence>
<keyword evidence="11 13" id="KW-0472">Membrane</keyword>
<organism evidence="14 15">
    <name type="scientific">Rubritalea squalenifaciens DSM 18772</name>
    <dbReference type="NCBI Taxonomy" id="1123071"/>
    <lineage>
        <taxon>Bacteria</taxon>
        <taxon>Pseudomonadati</taxon>
        <taxon>Verrucomicrobiota</taxon>
        <taxon>Verrucomicrobiia</taxon>
        <taxon>Verrucomicrobiales</taxon>
        <taxon>Rubritaleaceae</taxon>
        <taxon>Rubritalea</taxon>
    </lineage>
</organism>
<dbReference type="Proteomes" id="UP000184510">
    <property type="component" value="Unassembled WGS sequence"/>
</dbReference>
<dbReference type="InterPro" id="IPR021727">
    <property type="entry name" value="DUF3299"/>
</dbReference>
<dbReference type="OrthoDB" id="9812956at2"/>
<dbReference type="InParanoid" id="A0A1M6NGU2"/>
<evidence type="ECO:0000256" key="9">
    <source>
        <dbReference type="ARBA" id="ARBA00023065"/>
    </source>
</evidence>
<dbReference type="PANTHER" id="PTHR40659">
    <property type="entry name" value="NICKEL/COBALT EFFLUX SYSTEM RCNA"/>
    <property type="match status" value="1"/>
</dbReference>
<comment type="function">
    <text evidence="1">Efflux system for nickel and cobalt.</text>
</comment>
<evidence type="ECO:0000313" key="14">
    <source>
        <dbReference type="EMBL" id="SHJ94897.1"/>
    </source>
</evidence>
<keyword evidence="15" id="KW-1185">Reference proteome</keyword>
<keyword evidence="10" id="KW-0921">Nickel transport</keyword>
<dbReference type="Gene3D" id="2.40.50.870">
    <property type="entry name" value="Protein of unknown function (DUF3299)"/>
    <property type="match status" value="1"/>
</dbReference>
<evidence type="ECO:0000256" key="7">
    <source>
        <dbReference type="ARBA" id="ARBA00022692"/>
    </source>
</evidence>
<keyword evidence="5" id="KW-1003">Cell membrane</keyword>
<evidence type="ECO:0000256" key="3">
    <source>
        <dbReference type="ARBA" id="ARBA00022426"/>
    </source>
</evidence>
<accession>A0A1M6NGU2</accession>
<keyword evidence="9" id="KW-0406">Ion transport</keyword>
<comment type="subcellular location">
    <subcellularLocation>
        <location evidence="2">Cell membrane</location>
        <topology evidence="2">Multi-pass membrane protein</topology>
    </subcellularLocation>
</comment>
<dbReference type="InterPro" id="IPR051224">
    <property type="entry name" value="NiCoT_RcnA"/>
</dbReference>
<evidence type="ECO:0000256" key="6">
    <source>
        <dbReference type="ARBA" id="ARBA00022596"/>
    </source>
</evidence>
<dbReference type="GO" id="GO:0032025">
    <property type="term" value="P:response to cobalt ion"/>
    <property type="evidence" value="ECO:0007669"/>
    <property type="project" value="TreeGrafter"/>
</dbReference>
<feature type="transmembrane region" description="Helical" evidence="13">
    <location>
        <begin position="432"/>
        <end position="458"/>
    </location>
</feature>
<dbReference type="AlphaFoldDB" id="A0A1M6NGU2"/>
<dbReference type="GO" id="GO:0010045">
    <property type="term" value="P:response to nickel cation"/>
    <property type="evidence" value="ECO:0007669"/>
    <property type="project" value="TreeGrafter"/>
</dbReference>
<evidence type="ECO:0000256" key="5">
    <source>
        <dbReference type="ARBA" id="ARBA00022475"/>
    </source>
</evidence>
<evidence type="ECO:0000256" key="12">
    <source>
        <dbReference type="ARBA" id="ARBA00023285"/>
    </source>
</evidence>
<evidence type="ECO:0000256" key="10">
    <source>
        <dbReference type="ARBA" id="ARBA00023112"/>
    </source>
</evidence>
<dbReference type="GO" id="GO:0005886">
    <property type="term" value="C:plasma membrane"/>
    <property type="evidence" value="ECO:0007669"/>
    <property type="project" value="UniProtKB-SubCell"/>
</dbReference>
<evidence type="ECO:0000313" key="15">
    <source>
        <dbReference type="Proteomes" id="UP000184510"/>
    </source>
</evidence>
<dbReference type="GO" id="GO:0006824">
    <property type="term" value="P:cobalt ion transport"/>
    <property type="evidence" value="ECO:0007669"/>
    <property type="project" value="UniProtKB-KW"/>
</dbReference>
<feature type="transmembrane region" description="Helical" evidence="13">
    <location>
        <begin position="479"/>
        <end position="500"/>
    </location>
</feature>
<protein>
    <submittedName>
        <fullName evidence="14">ABC-type nickel/cobalt efflux system, permease component RcnA</fullName>
    </submittedName>
</protein>
<dbReference type="GO" id="GO:0015099">
    <property type="term" value="F:nickel cation transmembrane transporter activity"/>
    <property type="evidence" value="ECO:0007669"/>
    <property type="project" value="InterPro"/>
</dbReference>
<keyword evidence="6" id="KW-0533">Nickel</keyword>
<keyword evidence="8 13" id="KW-1133">Transmembrane helix</keyword>
<dbReference type="InterPro" id="IPR011541">
    <property type="entry name" value="Ni/Co_transpt_high_affinity"/>
</dbReference>
<dbReference type="Pfam" id="PF03824">
    <property type="entry name" value="NicO"/>
    <property type="match status" value="1"/>
</dbReference>
<dbReference type="EMBL" id="FQYR01000005">
    <property type="protein sequence ID" value="SHJ94897.1"/>
    <property type="molecule type" value="Genomic_DNA"/>
</dbReference>
<evidence type="ECO:0000256" key="1">
    <source>
        <dbReference type="ARBA" id="ARBA00002510"/>
    </source>
</evidence>
<evidence type="ECO:0000256" key="4">
    <source>
        <dbReference type="ARBA" id="ARBA00022448"/>
    </source>
</evidence>
<keyword evidence="12" id="KW-0170">Cobalt</keyword>
<evidence type="ECO:0000256" key="11">
    <source>
        <dbReference type="ARBA" id="ARBA00023136"/>
    </source>
</evidence>
<evidence type="ECO:0000256" key="2">
    <source>
        <dbReference type="ARBA" id="ARBA00004651"/>
    </source>
</evidence>
<name>A0A1M6NGU2_9BACT</name>
<dbReference type="Pfam" id="PF11736">
    <property type="entry name" value="DUF3299"/>
    <property type="match status" value="1"/>
</dbReference>
<dbReference type="RefSeq" id="WP_143184429.1">
    <property type="nucleotide sequence ID" value="NZ_FQYR01000005.1"/>
</dbReference>
<keyword evidence="7 13" id="KW-0812">Transmembrane</keyword>
<dbReference type="PANTHER" id="PTHR40659:SF1">
    <property type="entry name" value="NICKEL_COBALT EFFLUX SYSTEM RCNA"/>
    <property type="match status" value="1"/>
</dbReference>
<proteinExistence type="predicted"/>
<feature type="transmembrane region" description="Helical" evidence="13">
    <location>
        <begin position="273"/>
        <end position="292"/>
    </location>
</feature>
<reference evidence="14 15" key="1">
    <citation type="submission" date="2016-11" db="EMBL/GenBank/DDBJ databases">
        <authorList>
            <person name="Jaros S."/>
            <person name="Januszkiewicz K."/>
            <person name="Wedrychowicz H."/>
        </authorList>
    </citation>
    <scope>NUCLEOTIDE SEQUENCE [LARGE SCALE GENOMIC DNA]</scope>
    <source>
        <strain evidence="14 15">DSM 18772</strain>
    </source>
</reference>
<keyword evidence="3" id="KW-0171">Cobalt transport</keyword>
<evidence type="ECO:0000256" key="8">
    <source>
        <dbReference type="ARBA" id="ARBA00022989"/>
    </source>
</evidence>
<feature type="transmembrane region" description="Helical" evidence="13">
    <location>
        <begin position="404"/>
        <end position="426"/>
    </location>
</feature>
<evidence type="ECO:0000256" key="13">
    <source>
        <dbReference type="SAM" id="Phobius"/>
    </source>
</evidence>